<organism evidence="2">
    <name type="scientific">Pseudogymnoascus destructans</name>
    <dbReference type="NCBI Taxonomy" id="655981"/>
    <lineage>
        <taxon>Eukaryota</taxon>
        <taxon>Fungi</taxon>
        <taxon>Dikarya</taxon>
        <taxon>Ascomycota</taxon>
        <taxon>Pezizomycotina</taxon>
        <taxon>Leotiomycetes</taxon>
        <taxon>Thelebolales</taxon>
        <taxon>Thelebolaceae</taxon>
        <taxon>Pseudogymnoascus</taxon>
    </lineage>
</organism>
<evidence type="ECO:0000313" key="2">
    <source>
        <dbReference type="EMBL" id="OAF58453.1"/>
    </source>
</evidence>
<feature type="region of interest" description="Disordered" evidence="1">
    <location>
        <begin position="30"/>
        <end position="57"/>
    </location>
</feature>
<name>A0A177AB82_9PEZI</name>
<sequence>MAVQDALKTLKATPAEQVESYQLSRELRGFQPDRGPVWKCSEPTVPNRRSPVAHTSHQSFRRSKLCFELRLSSPFHSRPLGGSQRIYKKNPEARLEAERAIKVFYDENKDNLERHGVTDALVKAAKHNDPRNPDPKGDHWTVELSKETGEFVTKRHVYPVK</sequence>
<reference evidence="2" key="1">
    <citation type="submission" date="2016-03" db="EMBL/GenBank/DDBJ databases">
        <title>Updated assembly of Pseudogymnoascus destructans, the fungus causing white-nose syndrome of bats.</title>
        <authorList>
            <person name="Palmer J.M."/>
            <person name="Drees K.P."/>
            <person name="Foster J.T."/>
            <person name="Lindner D.L."/>
        </authorList>
    </citation>
    <scope>NUCLEOTIDE SEQUENCE [LARGE SCALE GENOMIC DNA]</scope>
    <source>
        <strain evidence="2">20631-21</strain>
    </source>
</reference>
<gene>
    <name evidence="2" type="ORF">VC83_04994</name>
</gene>
<proteinExistence type="predicted"/>
<accession>A0A177AB82</accession>
<dbReference type="eggNOG" id="ENOG502TDRH">
    <property type="taxonomic scope" value="Eukaryota"/>
</dbReference>
<evidence type="ECO:0000256" key="1">
    <source>
        <dbReference type="SAM" id="MobiDB-lite"/>
    </source>
</evidence>
<dbReference type="VEuPathDB" id="FungiDB:GMDG_02029"/>
<dbReference type="Proteomes" id="UP000077154">
    <property type="component" value="Unassembled WGS sequence"/>
</dbReference>
<dbReference type="AlphaFoldDB" id="A0A177AB82"/>
<dbReference type="RefSeq" id="XP_024323738.1">
    <property type="nucleotide sequence ID" value="XM_024468620.1"/>
</dbReference>
<dbReference type="OrthoDB" id="5389540at2759"/>
<dbReference type="GeneID" id="36288062"/>
<dbReference type="EMBL" id="KV441396">
    <property type="protein sequence ID" value="OAF58453.1"/>
    <property type="molecule type" value="Genomic_DNA"/>
</dbReference>
<protein>
    <submittedName>
        <fullName evidence="2">Uncharacterized protein</fullName>
    </submittedName>
</protein>